<dbReference type="EMBL" id="CP015581">
    <property type="protein sequence ID" value="ARV00143.1"/>
    <property type="molecule type" value="Genomic_DNA"/>
</dbReference>
<evidence type="ECO:0000256" key="1">
    <source>
        <dbReference type="ARBA" id="ARBA00009437"/>
    </source>
</evidence>
<dbReference type="Proteomes" id="UP000195729">
    <property type="component" value="Chromosome"/>
</dbReference>
<dbReference type="SUPFAM" id="SSF53850">
    <property type="entry name" value="Periplasmic binding protein-like II"/>
    <property type="match status" value="1"/>
</dbReference>
<sequence>MTLQQLQYFLSAVEYGTLSKAAEHLNIAQPSLSDQILRLENSLGTHLFIRTNRKLILTEAGHCLLPHARISVNAAQEAHNVVQSVRKLKGGAVSFGTFGSSYLYFLTDLIEEFHQAFPDVKLKVAGLNSSEVADAVMDGQIEAGLVMLPVNNKSLIASEPVWSSQVGYISASEKRLEGEKTIEALLDAPLILSEVKWRNTDPIRKLLAKRASSIGKQLEPIIEVEYQQTAFELAARGIGDVIATRPIMHQLGYEKKLKWVPITPPVYEVFGFIYRSDTAISSGTREIISMMRKYLAKIQSIYDHIEQ</sequence>
<dbReference type="PANTHER" id="PTHR30419">
    <property type="entry name" value="HTH-TYPE TRANSCRIPTIONAL REGULATOR YBHD"/>
    <property type="match status" value="1"/>
</dbReference>
<dbReference type="OrthoDB" id="8437302at2"/>
<evidence type="ECO:0000259" key="5">
    <source>
        <dbReference type="PROSITE" id="PS50931"/>
    </source>
</evidence>
<keyword evidence="3" id="KW-0238">DNA-binding</keyword>
<dbReference type="GO" id="GO:0003677">
    <property type="term" value="F:DNA binding"/>
    <property type="evidence" value="ECO:0007669"/>
    <property type="project" value="UniProtKB-KW"/>
</dbReference>
<evidence type="ECO:0000256" key="3">
    <source>
        <dbReference type="ARBA" id="ARBA00023125"/>
    </source>
</evidence>
<keyword evidence="8" id="KW-1185">Reference proteome</keyword>
<feature type="domain" description="HTH lysR-type" evidence="5">
    <location>
        <begin position="1"/>
        <end position="58"/>
    </location>
</feature>
<dbReference type="RefSeq" id="WP_087490428.1">
    <property type="nucleotide sequence ID" value="NZ_CP015579.1"/>
</dbReference>
<dbReference type="SUPFAM" id="SSF46785">
    <property type="entry name" value="Winged helix' DNA-binding domain"/>
    <property type="match status" value="1"/>
</dbReference>
<evidence type="ECO:0000256" key="2">
    <source>
        <dbReference type="ARBA" id="ARBA00023015"/>
    </source>
</evidence>
<keyword evidence="4" id="KW-0804">Transcription</keyword>
<evidence type="ECO:0000313" key="6">
    <source>
        <dbReference type="EMBL" id="ARU96105.1"/>
    </source>
</evidence>
<dbReference type="InterPro" id="IPR036388">
    <property type="entry name" value="WH-like_DNA-bd_sf"/>
</dbReference>
<dbReference type="GO" id="GO:0003700">
    <property type="term" value="F:DNA-binding transcription factor activity"/>
    <property type="evidence" value="ECO:0007669"/>
    <property type="project" value="InterPro"/>
</dbReference>
<organism evidence="6 9">
    <name type="scientific">Tatumella citrea</name>
    <name type="common">Pantoea citrea</name>
    <dbReference type="NCBI Taxonomy" id="53336"/>
    <lineage>
        <taxon>Bacteria</taxon>
        <taxon>Pseudomonadati</taxon>
        <taxon>Pseudomonadota</taxon>
        <taxon>Gammaproteobacteria</taxon>
        <taxon>Enterobacterales</taxon>
        <taxon>Erwiniaceae</taxon>
        <taxon>Tatumella</taxon>
    </lineage>
</organism>
<dbReference type="CDD" id="cd05466">
    <property type="entry name" value="PBP2_LTTR_substrate"/>
    <property type="match status" value="1"/>
</dbReference>
<dbReference type="AlphaFoldDB" id="A0A1Y0LE90"/>
<protein>
    <submittedName>
        <fullName evidence="6">LysR family transcriptional regulator</fullName>
    </submittedName>
</protein>
<dbReference type="Gene3D" id="3.40.190.290">
    <property type="match status" value="1"/>
</dbReference>
<name>A0A1Y0LE90_TATCI</name>
<evidence type="ECO:0000256" key="4">
    <source>
        <dbReference type="ARBA" id="ARBA00023163"/>
    </source>
</evidence>
<accession>A0A1Y0LE90</accession>
<gene>
    <name evidence="6" type="ORF">A7K98_08430</name>
    <name evidence="7" type="ORF">A7K99_08430</name>
</gene>
<evidence type="ECO:0000313" key="8">
    <source>
        <dbReference type="Proteomes" id="UP000195729"/>
    </source>
</evidence>
<dbReference type="FunFam" id="1.10.10.10:FF:000001">
    <property type="entry name" value="LysR family transcriptional regulator"/>
    <property type="match status" value="1"/>
</dbReference>
<dbReference type="InterPro" id="IPR000847">
    <property type="entry name" value="LysR_HTH_N"/>
</dbReference>
<evidence type="ECO:0000313" key="7">
    <source>
        <dbReference type="EMBL" id="ARV00143.1"/>
    </source>
</evidence>
<dbReference type="EMBL" id="CP015579">
    <property type="protein sequence ID" value="ARU96105.1"/>
    <property type="molecule type" value="Genomic_DNA"/>
</dbReference>
<dbReference type="InterPro" id="IPR050950">
    <property type="entry name" value="HTH-type_LysR_regulators"/>
</dbReference>
<dbReference type="InterPro" id="IPR005119">
    <property type="entry name" value="LysR_subst-bd"/>
</dbReference>
<proteinExistence type="inferred from homology"/>
<dbReference type="PRINTS" id="PR00039">
    <property type="entry name" value="HTHLYSR"/>
</dbReference>
<dbReference type="Gene3D" id="1.10.10.10">
    <property type="entry name" value="Winged helix-like DNA-binding domain superfamily/Winged helix DNA-binding domain"/>
    <property type="match status" value="1"/>
</dbReference>
<reference evidence="8 9" key="1">
    <citation type="submission" date="2016-05" db="EMBL/GenBank/DDBJ databases">
        <title>Complete genome sequence of two 2,5-diketo-D-glunonic acid producing strain Tatumella citrea.</title>
        <authorList>
            <person name="Duan C."/>
            <person name="Yang J."/>
            <person name="Yang S."/>
        </authorList>
    </citation>
    <scope>NUCLEOTIDE SEQUENCE [LARGE SCALE GENOMIC DNA]</scope>
    <source>
        <strain evidence="7 8">ATCC 39140</strain>
        <strain evidence="6 9">DSM 13699</strain>
    </source>
</reference>
<dbReference type="GO" id="GO:0005829">
    <property type="term" value="C:cytosol"/>
    <property type="evidence" value="ECO:0007669"/>
    <property type="project" value="TreeGrafter"/>
</dbReference>
<keyword evidence="2" id="KW-0805">Transcription regulation</keyword>
<dbReference type="Proteomes" id="UP000195814">
    <property type="component" value="Chromosome"/>
</dbReference>
<dbReference type="InterPro" id="IPR036390">
    <property type="entry name" value="WH_DNA-bd_sf"/>
</dbReference>
<dbReference type="Pfam" id="PF03466">
    <property type="entry name" value="LysR_substrate"/>
    <property type="match status" value="1"/>
</dbReference>
<dbReference type="Pfam" id="PF00126">
    <property type="entry name" value="HTH_1"/>
    <property type="match status" value="1"/>
</dbReference>
<dbReference type="PROSITE" id="PS50931">
    <property type="entry name" value="HTH_LYSR"/>
    <property type="match status" value="1"/>
</dbReference>
<comment type="similarity">
    <text evidence="1">Belongs to the LysR transcriptional regulatory family.</text>
</comment>
<evidence type="ECO:0000313" key="9">
    <source>
        <dbReference type="Proteomes" id="UP000195814"/>
    </source>
</evidence>
<dbReference type="KEGG" id="tci:A7K98_08430"/>